<feature type="domain" description="PAS" evidence="8">
    <location>
        <begin position="179"/>
        <end position="248"/>
    </location>
</feature>
<feature type="domain" description="PAC" evidence="9">
    <location>
        <begin position="126"/>
        <end position="178"/>
    </location>
</feature>
<dbReference type="Gene3D" id="1.10.10.60">
    <property type="entry name" value="Homeodomain-like"/>
    <property type="match status" value="1"/>
</dbReference>
<dbReference type="RefSeq" id="WP_246902378.1">
    <property type="nucleotide sequence ID" value="NZ_JALJRB010000001.1"/>
</dbReference>
<protein>
    <submittedName>
        <fullName evidence="10">Sigma 54-interacting transcriptional regulator</fullName>
    </submittedName>
</protein>
<dbReference type="SUPFAM" id="SSF46689">
    <property type="entry name" value="Homeodomain-like"/>
    <property type="match status" value="1"/>
</dbReference>
<organism evidence="10 11">
    <name type="scientific">Desulfatitalea alkaliphila</name>
    <dbReference type="NCBI Taxonomy" id="2929485"/>
    <lineage>
        <taxon>Bacteria</taxon>
        <taxon>Pseudomonadati</taxon>
        <taxon>Thermodesulfobacteriota</taxon>
        <taxon>Desulfobacteria</taxon>
        <taxon>Desulfobacterales</taxon>
        <taxon>Desulfosarcinaceae</taxon>
        <taxon>Desulfatitalea</taxon>
    </lineage>
</organism>
<dbReference type="GO" id="GO:0006355">
    <property type="term" value="P:regulation of DNA-templated transcription"/>
    <property type="evidence" value="ECO:0007669"/>
    <property type="project" value="InterPro"/>
</dbReference>
<dbReference type="Pfam" id="PF08448">
    <property type="entry name" value="PAS_4"/>
    <property type="match status" value="1"/>
</dbReference>
<dbReference type="PROSITE" id="PS00675">
    <property type="entry name" value="SIGMA54_INTERACT_1"/>
    <property type="match status" value="1"/>
</dbReference>
<keyword evidence="4" id="KW-0238">DNA-binding</keyword>
<dbReference type="Gene3D" id="3.40.50.300">
    <property type="entry name" value="P-loop containing nucleotide triphosphate hydrolases"/>
    <property type="match status" value="1"/>
</dbReference>
<dbReference type="InterPro" id="IPR000014">
    <property type="entry name" value="PAS"/>
</dbReference>
<gene>
    <name evidence="10" type="ORF">MRX98_01445</name>
</gene>
<dbReference type="EMBL" id="JALJRB010000001">
    <property type="protein sequence ID" value="MCJ8499224.1"/>
    <property type="molecule type" value="Genomic_DNA"/>
</dbReference>
<keyword evidence="6" id="KW-0175">Coiled coil</keyword>
<keyword evidence="2" id="KW-0067">ATP-binding</keyword>
<dbReference type="SUPFAM" id="SSF55785">
    <property type="entry name" value="PYP-like sensor domain (PAS domain)"/>
    <property type="match status" value="2"/>
</dbReference>
<proteinExistence type="predicted"/>
<dbReference type="CDD" id="cd00130">
    <property type="entry name" value="PAS"/>
    <property type="match status" value="1"/>
</dbReference>
<evidence type="ECO:0000259" key="8">
    <source>
        <dbReference type="PROSITE" id="PS50112"/>
    </source>
</evidence>
<dbReference type="GO" id="GO:0005524">
    <property type="term" value="F:ATP binding"/>
    <property type="evidence" value="ECO:0007669"/>
    <property type="project" value="UniProtKB-KW"/>
</dbReference>
<dbReference type="InterPro" id="IPR003593">
    <property type="entry name" value="AAA+_ATPase"/>
</dbReference>
<evidence type="ECO:0000256" key="3">
    <source>
        <dbReference type="ARBA" id="ARBA00023015"/>
    </source>
</evidence>
<dbReference type="PANTHER" id="PTHR32071">
    <property type="entry name" value="TRANSCRIPTIONAL REGULATORY PROTEIN"/>
    <property type="match status" value="1"/>
</dbReference>
<evidence type="ECO:0000256" key="1">
    <source>
        <dbReference type="ARBA" id="ARBA00022741"/>
    </source>
</evidence>
<dbReference type="InterPro" id="IPR035965">
    <property type="entry name" value="PAS-like_dom_sf"/>
</dbReference>
<dbReference type="SMART" id="SM00382">
    <property type="entry name" value="AAA"/>
    <property type="match status" value="1"/>
</dbReference>
<evidence type="ECO:0000256" key="2">
    <source>
        <dbReference type="ARBA" id="ARBA00022840"/>
    </source>
</evidence>
<feature type="domain" description="PAS" evidence="8">
    <location>
        <begin position="52"/>
        <end position="122"/>
    </location>
</feature>
<dbReference type="PROSITE" id="PS00676">
    <property type="entry name" value="SIGMA54_INTERACT_2"/>
    <property type="match status" value="1"/>
</dbReference>
<dbReference type="InterPro" id="IPR025662">
    <property type="entry name" value="Sigma_54_int_dom_ATP-bd_1"/>
</dbReference>
<evidence type="ECO:0000256" key="5">
    <source>
        <dbReference type="ARBA" id="ARBA00023163"/>
    </source>
</evidence>
<keyword evidence="3" id="KW-0805">Transcription regulation</keyword>
<dbReference type="InterPro" id="IPR000700">
    <property type="entry name" value="PAS-assoc_C"/>
</dbReference>
<dbReference type="Pfam" id="PF25601">
    <property type="entry name" value="AAA_lid_14"/>
    <property type="match status" value="1"/>
</dbReference>
<dbReference type="Pfam" id="PF00158">
    <property type="entry name" value="Sigma54_activat"/>
    <property type="match status" value="1"/>
</dbReference>
<dbReference type="PRINTS" id="PR01590">
    <property type="entry name" value="HTHFIS"/>
</dbReference>
<name>A0AA41QZS1_9BACT</name>
<evidence type="ECO:0000313" key="10">
    <source>
        <dbReference type="EMBL" id="MCJ8499224.1"/>
    </source>
</evidence>
<dbReference type="GO" id="GO:0043565">
    <property type="term" value="F:sequence-specific DNA binding"/>
    <property type="evidence" value="ECO:0007669"/>
    <property type="project" value="InterPro"/>
</dbReference>
<comment type="caution">
    <text evidence="10">The sequence shown here is derived from an EMBL/GenBank/DDBJ whole genome shotgun (WGS) entry which is preliminary data.</text>
</comment>
<feature type="domain" description="PAC" evidence="9">
    <location>
        <begin position="249"/>
        <end position="304"/>
    </location>
</feature>
<dbReference type="SUPFAM" id="SSF52540">
    <property type="entry name" value="P-loop containing nucleoside triphosphate hydrolases"/>
    <property type="match status" value="1"/>
</dbReference>
<dbReference type="PROSITE" id="PS50045">
    <property type="entry name" value="SIGMA54_INTERACT_4"/>
    <property type="match status" value="1"/>
</dbReference>
<feature type="domain" description="Sigma-54 factor interaction" evidence="7">
    <location>
        <begin position="311"/>
        <end position="540"/>
    </location>
</feature>
<dbReference type="PANTHER" id="PTHR32071:SF113">
    <property type="entry name" value="ALGINATE BIOSYNTHESIS TRANSCRIPTIONAL REGULATORY PROTEIN ALGB"/>
    <property type="match status" value="1"/>
</dbReference>
<accession>A0AA41QZS1</accession>
<dbReference type="InterPro" id="IPR002078">
    <property type="entry name" value="Sigma_54_int"/>
</dbReference>
<feature type="coiled-coil region" evidence="6">
    <location>
        <begin position="32"/>
        <end position="59"/>
    </location>
</feature>
<dbReference type="Pfam" id="PF00989">
    <property type="entry name" value="PAS"/>
    <property type="match status" value="1"/>
</dbReference>
<dbReference type="FunFam" id="3.40.50.300:FF:000006">
    <property type="entry name" value="DNA-binding transcriptional regulator NtrC"/>
    <property type="match status" value="1"/>
</dbReference>
<dbReference type="InterPro" id="IPR025944">
    <property type="entry name" value="Sigma_54_int_dom_CS"/>
</dbReference>
<dbReference type="AlphaFoldDB" id="A0AA41QZS1"/>
<keyword evidence="5" id="KW-0804">Transcription</keyword>
<dbReference type="PROSITE" id="PS50113">
    <property type="entry name" value="PAC"/>
    <property type="match status" value="2"/>
</dbReference>
<dbReference type="Proteomes" id="UP001165427">
    <property type="component" value="Unassembled WGS sequence"/>
</dbReference>
<keyword evidence="11" id="KW-1185">Reference proteome</keyword>
<dbReference type="InterPro" id="IPR027417">
    <property type="entry name" value="P-loop_NTPase"/>
</dbReference>
<dbReference type="Gene3D" id="3.30.450.20">
    <property type="entry name" value="PAS domain"/>
    <property type="match status" value="2"/>
</dbReference>
<evidence type="ECO:0000259" key="7">
    <source>
        <dbReference type="PROSITE" id="PS50045"/>
    </source>
</evidence>
<dbReference type="PROSITE" id="PS50112">
    <property type="entry name" value="PAS"/>
    <property type="match status" value="2"/>
</dbReference>
<evidence type="ECO:0000256" key="4">
    <source>
        <dbReference type="ARBA" id="ARBA00023125"/>
    </source>
</evidence>
<dbReference type="PROSITE" id="PS00688">
    <property type="entry name" value="SIGMA54_INTERACT_3"/>
    <property type="match status" value="1"/>
</dbReference>
<dbReference type="InterPro" id="IPR013656">
    <property type="entry name" value="PAS_4"/>
</dbReference>
<reference evidence="10" key="1">
    <citation type="submission" date="2022-04" db="EMBL/GenBank/DDBJ databases">
        <title>Desulfatitalea alkaliphila sp. nov., a novel anaerobic sulfate-reducing bacterium isolated from terrestrial mud volcano, Taman Peninsula, Russia.</title>
        <authorList>
            <person name="Khomyakova M.A."/>
            <person name="Merkel A.Y."/>
            <person name="Slobodkin A.I."/>
        </authorList>
    </citation>
    <scope>NUCLEOTIDE SEQUENCE</scope>
    <source>
        <strain evidence="10">M08but</strain>
    </source>
</reference>
<dbReference type="InterPro" id="IPR058031">
    <property type="entry name" value="AAA_lid_NorR"/>
</dbReference>
<dbReference type="InterPro" id="IPR009057">
    <property type="entry name" value="Homeodomain-like_sf"/>
</dbReference>
<dbReference type="InterPro" id="IPR025943">
    <property type="entry name" value="Sigma_54_int_dom_ATP-bd_2"/>
</dbReference>
<evidence type="ECO:0000256" key="6">
    <source>
        <dbReference type="SAM" id="Coils"/>
    </source>
</evidence>
<dbReference type="Pfam" id="PF02954">
    <property type="entry name" value="HTH_8"/>
    <property type="match status" value="1"/>
</dbReference>
<dbReference type="InterPro" id="IPR002197">
    <property type="entry name" value="HTH_Fis"/>
</dbReference>
<keyword evidence="1" id="KW-0547">Nucleotide-binding</keyword>
<evidence type="ECO:0000313" key="11">
    <source>
        <dbReference type="Proteomes" id="UP001165427"/>
    </source>
</evidence>
<dbReference type="CDD" id="cd00009">
    <property type="entry name" value="AAA"/>
    <property type="match status" value="1"/>
</dbReference>
<dbReference type="InterPro" id="IPR013767">
    <property type="entry name" value="PAS_fold"/>
</dbReference>
<dbReference type="Gene3D" id="1.10.8.60">
    <property type="match status" value="1"/>
</dbReference>
<evidence type="ECO:0000259" key="9">
    <source>
        <dbReference type="PROSITE" id="PS50113"/>
    </source>
</evidence>
<dbReference type="NCBIfam" id="TIGR00229">
    <property type="entry name" value="sensory_box"/>
    <property type="match status" value="2"/>
</dbReference>
<sequence>MRKRVIRRPARGGAIGVAGRMPFGGPAPSAGCAAEREETARLRERIVDLEASLQRYETILNDVDVQLSEMDLEGNITFVNDAALKMWRLPREELMGRHYQAYVDAETAKRFYKIFRSMYKTGRPLKNAVFDVTDKDGERRTIEKSVTPMRDAAGAITGFRTVSREITDRKRAEEKVIEHRSRLEAIFGSVKDAIITVNPDLQVIAANKSTETICGLAVDEIVGDTFIRCRPRCSGACREVLQQTLAQQKPVKEFVIECDHSLRLHQVVSVSTSPLSDPKGVFAGAVLVIRDITRLRGLERELRTRHRFQNLIGRNKTMQDIYRLLEDLASVDTTVLVSGESGTGKELVARALHYSGNRSFKPFVTVNCSALAENLLESELFGHVRGAFTGAIKDKQGRFQAADGGTLLLDEIGDISPMIQLKLLRVLQEKEVERVGDTASRKVDVRVIASTNRNLKEKVARGEFRQDLYYRLKVVEVTLPPLRERLEDLPLLVEHFRCLFNQRFEKRIEGISGEVLGLFMAYPWPGNVRELEHAMEHAFVLCHSGAVTLQHLPADIRAHADGKALRSLKGVPKSGPAARQILEVLRRTDWNKAKAARMLGIGRRTIYRKIEAFDLERERNDLQHG</sequence>
<dbReference type="SMART" id="SM00091">
    <property type="entry name" value="PAS"/>
    <property type="match status" value="2"/>
</dbReference>